<dbReference type="KEGG" id="cbar:PATL70BA_0762"/>
<accession>A0A3P7PTR5</accession>
<keyword evidence="4" id="KW-0804">Transcription</keyword>
<name>A0A3P7PTR5_9FIRM</name>
<dbReference type="AlphaFoldDB" id="A0A3P7PTR5"/>
<dbReference type="InterPro" id="IPR018060">
    <property type="entry name" value="HTH_AraC"/>
</dbReference>
<dbReference type="PROSITE" id="PS50110">
    <property type="entry name" value="RESPONSE_REGULATORY"/>
    <property type="match status" value="1"/>
</dbReference>
<dbReference type="Proteomes" id="UP000279029">
    <property type="component" value="Chromosome"/>
</dbReference>
<evidence type="ECO:0000259" key="8">
    <source>
        <dbReference type="PROSITE" id="PS50110"/>
    </source>
</evidence>
<dbReference type="SUPFAM" id="SSF46689">
    <property type="entry name" value="Homeodomain-like"/>
    <property type="match status" value="2"/>
</dbReference>
<evidence type="ECO:0000313" key="9">
    <source>
        <dbReference type="EMBL" id="VDN46631.1"/>
    </source>
</evidence>
<dbReference type="InterPro" id="IPR009057">
    <property type="entry name" value="Homeodomain-like_sf"/>
</dbReference>
<dbReference type="PROSITE" id="PS01124">
    <property type="entry name" value="HTH_ARAC_FAMILY_2"/>
    <property type="match status" value="1"/>
</dbReference>
<dbReference type="PANTHER" id="PTHR43280">
    <property type="entry name" value="ARAC-FAMILY TRANSCRIPTIONAL REGULATOR"/>
    <property type="match status" value="1"/>
</dbReference>
<dbReference type="SUPFAM" id="SSF52172">
    <property type="entry name" value="CheY-like"/>
    <property type="match status" value="1"/>
</dbReference>
<evidence type="ECO:0000256" key="2">
    <source>
        <dbReference type="ARBA" id="ARBA00023015"/>
    </source>
</evidence>
<feature type="domain" description="Response regulatory" evidence="8">
    <location>
        <begin position="3"/>
        <end position="118"/>
    </location>
</feature>
<dbReference type="Gene3D" id="3.40.50.2300">
    <property type="match status" value="1"/>
</dbReference>
<comment type="function">
    <text evidence="5">May play the central regulatory role in sporulation. It may be an element of the effector pathway responsible for the activation of sporulation genes in response to nutritional stress. Spo0A may act in concert with spo0H (a sigma factor) to control the expression of some genes that are critical to the sporulation process.</text>
</comment>
<dbReference type="CDD" id="cd17536">
    <property type="entry name" value="REC_YesN-like"/>
    <property type="match status" value="1"/>
</dbReference>
<protein>
    <recommendedName>
        <fullName evidence="1">Stage 0 sporulation protein A homolog</fullName>
    </recommendedName>
</protein>
<feature type="domain" description="HTH araC/xylS-type" evidence="7">
    <location>
        <begin position="160"/>
        <end position="258"/>
    </location>
</feature>
<dbReference type="EMBL" id="LR130778">
    <property type="protein sequence ID" value="VDN46631.1"/>
    <property type="molecule type" value="Genomic_DNA"/>
</dbReference>
<feature type="modified residue" description="4-aspartylphosphate" evidence="6">
    <location>
        <position position="55"/>
    </location>
</feature>
<evidence type="ECO:0000256" key="5">
    <source>
        <dbReference type="ARBA" id="ARBA00024867"/>
    </source>
</evidence>
<keyword evidence="2" id="KW-0805">Transcription regulation</keyword>
<dbReference type="SMART" id="SM00342">
    <property type="entry name" value="HTH_ARAC"/>
    <property type="match status" value="1"/>
</dbReference>
<dbReference type="GO" id="GO:0003700">
    <property type="term" value="F:DNA-binding transcription factor activity"/>
    <property type="evidence" value="ECO:0007669"/>
    <property type="project" value="InterPro"/>
</dbReference>
<sequence>MFRVVIVEDEDLIRKGLIYSFDWINYDCIVVGESPNGKDGLEVITELKPDIVITDIKMPFMDGLQMLEAIENRNFETVIITGYAEFEYAKKAIKYQVSEYLLKPINHDELGMVIENLIYKIKNKQMIATLKKQVKSFSDLTLLESDVYFNESNYECRYIPDMLRYIEDHYNKKISIEDLADELELSTTYLSRKFKEETKHTFSDFLNKFRIQKSLELMTDGDYKIYEIAEKVGFSEYKYFSQVFKNYMQSSPSEFLQSNVFLWDKD</sequence>
<dbReference type="InterPro" id="IPR020449">
    <property type="entry name" value="Tscrpt_reg_AraC-type_HTH"/>
</dbReference>
<reference evidence="9 10" key="1">
    <citation type="submission" date="2018-09" db="EMBL/GenBank/DDBJ databases">
        <authorList>
            <person name="Postec A."/>
        </authorList>
    </citation>
    <scope>NUCLEOTIDE SEQUENCE [LARGE SCALE GENOMIC DNA]</scope>
    <source>
        <strain evidence="9">70B-A</strain>
    </source>
</reference>
<dbReference type="InterPro" id="IPR011006">
    <property type="entry name" value="CheY-like_superfamily"/>
</dbReference>
<proteinExistence type="predicted"/>
<evidence type="ECO:0000256" key="4">
    <source>
        <dbReference type="ARBA" id="ARBA00023163"/>
    </source>
</evidence>
<dbReference type="PROSITE" id="PS00041">
    <property type="entry name" value="HTH_ARAC_FAMILY_1"/>
    <property type="match status" value="1"/>
</dbReference>
<dbReference type="SMART" id="SM00448">
    <property type="entry name" value="REC"/>
    <property type="match status" value="1"/>
</dbReference>
<keyword evidence="6" id="KW-0597">Phosphoprotein</keyword>
<evidence type="ECO:0000256" key="6">
    <source>
        <dbReference type="PROSITE-ProRule" id="PRU00169"/>
    </source>
</evidence>
<keyword evidence="10" id="KW-1185">Reference proteome</keyword>
<evidence type="ECO:0000259" key="7">
    <source>
        <dbReference type="PROSITE" id="PS01124"/>
    </source>
</evidence>
<dbReference type="GO" id="GO:0000160">
    <property type="term" value="P:phosphorelay signal transduction system"/>
    <property type="evidence" value="ECO:0007669"/>
    <property type="project" value="InterPro"/>
</dbReference>
<dbReference type="Gene3D" id="1.10.10.60">
    <property type="entry name" value="Homeodomain-like"/>
    <property type="match status" value="2"/>
</dbReference>
<dbReference type="Pfam" id="PF12833">
    <property type="entry name" value="HTH_18"/>
    <property type="match status" value="1"/>
</dbReference>
<dbReference type="PRINTS" id="PR00032">
    <property type="entry name" value="HTHARAC"/>
</dbReference>
<dbReference type="OrthoDB" id="159632at2"/>
<evidence type="ECO:0000313" key="10">
    <source>
        <dbReference type="Proteomes" id="UP000279029"/>
    </source>
</evidence>
<dbReference type="PANTHER" id="PTHR43280:SF34">
    <property type="entry name" value="ARAC-FAMILY TRANSCRIPTIONAL REGULATOR"/>
    <property type="match status" value="1"/>
</dbReference>
<evidence type="ECO:0000256" key="1">
    <source>
        <dbReference type="ARBA" id="ARBA00018672"/>
    </source>
</evidence>
<dbReference type="InterPro" id="IPR001789">
    <property type="entry name" value="Sig_transdc_resp-reg_receiver"/>
</dbReference>
<gene>
    <name evidence="9" type="ORF">PATL70BA_0762</name>
</gene>
<evidence type="ECO:0000256" key="3">
    <source>
        <dbReference type="ARBA" id="ARBA00023125"/>
    </source>
</evidence>
<dbReference type="Pfam" id="PF00072">
    <property type="entry name" value="Response_reg"/>
    <property type="match status" value="1"/>
</dbReference>
<dbReference type="RefSeq" id="WP_125136111.1">
    <property type="nucleotide sequence ID" value="NZ_LR130778.1"/>
</dbReference>
<keyword evidence="3 9" id="KW-0238">DNA-binding</keyword>
<dbReference type="GO" id="GO:0043565">
    <property type="term" value="F:sequence-specific DNA binding"/>
    <property type="evidence" value="ECO:0007669"/>
    <property type="project" value="InterPro"/>
</dbReference>
<organism evidence="9 10">
    <name type="scientific">Petrocella atlantisensis</name>
    <dbReference type="NCBI Taxonomy" id="2173034"/>
    <lineage>
        <taxon>Bacteria</taxon>
        <taxon>Bacillati</taxon>
        <taxon>Bacillota</taxon>
        <taxon>Clostridia</taxon>
        <taxon>Lachnospirales</taxon>
        <taxon>Vallitaleaceae</taxon>
        <taxon>Petrocella</taxon>
    </lineage>
</organism>
<dbReference type="InterPro" id="IPR018062">
    <property type="entry name" value="HTH_AraC-typ_CS"/>
</dbReference>